<evidence type="ECO:0000313" key="2">
    <source>
        <dbReference type="EMBL" id="KAL2055445.1"/>
    </source>
</evidence>
<sequence>MGLLNIIQCIVILHLCTFVTSAVVPSPDIIVPALSFPSEIQTLSTSINLTSFSSSNALPPDPFIYPVPNRSVTVQFSNYRRGIPKSTFGDCLASALGEMYPWLQDHPNAPIGQTQLRYTCGHTMRIEFVLIPDPQMTWEMWLYTLTGIKDFLKTYQYVELRFQAWESGAEVGQGRISRI</sequence>
<evidence type="ECO:0000256" key="1">
    <source>
        <dbReference type="SAM" id="SignalP"/>
    </source>
</evidence>
<protein>
    <submittedName>
        <fullName evidence="2">Uncharacterized protein</fullName>
    </submittedName>
</protein>
<evidence type="ECO:0000313" key="3">
    <source>
        <dbReference type="Proteomes" id="UP001590951"/>
    </source>
</evidence>
<comment type="caution">
    <text evidence="2">The sequence shown here is derived from an EMBL/GenBank/DDBJ whole genome shotgun (WGS) entry which is preliminary data.</text>
</comment>
<dbReference type="Proteomes" id="UP001590951">
    <property type="component" value="Unassembled WGS sequence"/>
</dbReference>
<keyword evidence="3" id="KW-1185">Reference proteome</keyword>
<proteinExistence type="predicted"/>
<dbReference type="EMBL" id="JBHFEH010000011">
    <property type="protein sequence ID" value="KAL2055445.1"/>
    <property type="molecule type" value="Genomic_DNA"/>
</dbReference>
<gene>
    <name evidence="2" type="ORF">ABVK25_004253</name>
</gene>
<reference evidence="2 3" key="1">
    <citation type="submission" date="2024-09" db="EMBL/GenBank/DDBJ databases">
        <title>Rethinking Asexuality: The Enigmatic Case of Functional Sexual Genes in Lepraria (Stereocaulaceae).</title>
        <authorList>
            <person name="Doellman M."/>
            <person name="Sun Y."/>
            <person name="Barcenas-Pena A."/>
            <person name="Lumbsch H.T."/>
            <person name="Grewe F."/>
        </authorList>
    </citation>
    <scope>NUCLEOTIDE SEQUENCE [LARGE SCALE GENOMIC DNA]</scope>
    <source>
        <strain evidence="2 3">Grewe 0041</strain>
    </source>
</reference>
<organism evidence="2 3">
    <name type="scientific">Lepraria finkii</name>
    <dbReference type="NCBI Taxonomy" id="1340010"/>
    <lineage>
        <taxon>Eukaryota</taxon>
        <taxon>Fungi</taxon>
        <taxon>Dikarya</taxon>
        <taxon>Ascomycota</taxon>
        <taxon>Pezizomycotina</taxon>
        <taxon>Lecanoromycetes</taxon>
        <taxon>OSLEUM clade</taxon>
        <taxon>Lecanoromycetidae</taxon>
        <taxon>Lecanorales</taxon>
        <taxon>Lecanorineae</taxon>
        <taxon>Stereocaulaceae</taxon>
        <taxon>Lepraria</taxon>
    </lineage>
</organism>
<keyword evidence="1" id="KW-0732">Signal</keyword>
<feature type="signal peptide" evidence="1">
    <location>
        <begin position="1"/>
        <end position="21"/>
    </location>
</feature>
<accession>A0ABR4BCA6</accession>
<name>A0ABR4BCA6_9LECA</name>
<feature type="chain" id="PRO_5045871089" evidence="1">
    <location>
        <begin position="22"/>
        <end position="179"/>
    </location>
</feature>